<dbReference type="Pfam" id="PF01042">
    <property type="entry name" value="Ribonuc_L-PSP"/>
    <property type="match status" value="1"/>
</dbReference>
<gene>
    <name evidence="1" type="ORF">C8D88_112302</name>
</gene>
<protein>
    <submittedName>
        <fullName evidence="1">Endoribonuclease L-PSP</fullName>
    </submittedName>
</protein>
<dbReference type="Gene3D" id="3.30.1330.40">
    <property type="entry name" value="RutC-like"/>
    <property type="match status" value="1"/>
</dbReference>
<dbReference type="InterPro" id="IPR006175">
    <property type="entry name" value="YjgF/YER057c/UK114"/>
</dbReference>
<name>A0A316HSQ2_9PSEU</name>
<dbReference type="RefSeq" id="WP_233440087.1">
    <property type="nucleotide sequence ID" value="NZ_QGHB01000012.1"/>
</dbReference>
<evidence type="ECO:0000313" key="1">
    <source>
        <dbReference type="EMBL" id="PWK83050.1"/>
    </source>
</evidence>
<comment type="caution">
    <text evidence="1">The sequence shown here is derived from an EMBL/GenBank/DDBJ whole genome shotgun (WGS) entry which is preliminary data.</text>
</comment>
<evidence type="ECO:0000313" key="2">
    <source>
        <dbReference type="Proteomes" id="UP000246005"/>
    </source>
</evidence>
<dbReference type="EMBL" id="QGHB01000012">
    <property type="protein sequence ID" value="PWK83050.1"/>
    <property type="molecule type" value="Genomic_DNA"/>
</dbReference>
<dbReference type="SUPFAM" id="SSF55298">
    <property type="entry name" value="YjgF-like"/>
    <property type="match status" value="1"/>
</dbReference>
<sequence length="74" mass="7751">MRIALSDAGASLHDVISTRGLVASARGEDLVTAWEVVREAFGDHDVSSTLLGVTVLGYPDQLVEIEAIAAVLDS</sequence>
<proteinExistence type="predicted"/>
<dbReference type="Proteomes" id="UP000246005">
    <property type="component" value="Unassembled WGS sequence"/>
</dbReference>
<reference evidence="1 2" key="1">
    <citation type="submission" date="2018-05" db="EMBL/GenBank/DDBJ databases">
        <title>Genomic Encyclopedia of Type Strains, Phase IV (KMG-IV): sequencing the most valuable type-strain genomes for metagenomic binning, comparative biology and taxonomic classification.</title>
        <authorList>
            <person name="Goeker M."/>
        </authorList>
    </citation>
    <scope>NUCLEOTIDE SEQUENCE [LARGE SCALE GENOMIC DNA]</scope>
    <source>
        <strain evidence="1 2">DSM 45480</strain>
    </source>
</reference>
<dbReference type="AlphaFoldDB" id="A0A316HSQ2"/>
<organism evidence="1 2">
    <name type="scientific">Lentzea atacamensis</name>
    <dbReference type="NCBI Taxonomy" id="531938"/>
    <lineage>
        <taxon>Bacteria</taxon>
        <taxon>Bacillati</taxon>
        <taxon>Actinomycetota</taxon>
        <taxon>Actinomycetes</taxon>
        <taxon>Pseudonocardiales</taxon>
        <taxon>Pseudonocardiaceae</taxon>
        <taxon>Lentzea</taxon>
    </lineage>
</organism>
<dbReference type="InterPro" id="IPR035959">
    <property type="entry name" value="RutC-like_sf"/>
</dbReference>
<accession>A0A316HSQ2</accession>